<name>A0A4Y2JIR1_ARAVE</name>
<evidence type="ECO:0000256" key="1">
    <source>
        <dbReference type="SAM" id="MobiDB-lite"/>
    </source>
</evidence>
<dbReference type="AlphaFoldDB" id="A0A4Y2JIR1"/>
<gene>
    <name evidence="2" type="ORF">AVEN_89371_1</name>
</gene>
<evidence type="ECO:0000313" key="2">
    <source>
        <dbReference type="EMBL" id="GBM89785.1"/>
    </source>
</evidence>
<evidence type="ECO:0000313" key="3">
    <source>
        <dbReference type="Proteomes" id="UP000499080"/>
    </source>
</evidence>
<protein>
    <submittedName>
        <fullName evidence="2">Uncharacterized protein</fullName>
    </submittedName>
</protein>
<dbReference type="Proteomes" id="UP000499080">
    <property type="component" value="Unassembled WGS sequence"/>
</dbReference>
<dbReference type="OrthoDB" id="6500128at2759"/>
<sequence>MSHDPSSPLPCHDWGDHDDPLPPIADPDDPDTGHKLLNRMKSVESLRSRSSASSASVIRRSWKCPPSRLNSRISTRTDDLIEEEDEED</sequence>
<feature type="region of interest" description="Disordered" evidence="1">
    <location>
        <begin position="41"/>
        <end position="60"/>
    </location>
</feature>
<feature type="non-terminal residue" evidence="2">
    <location>
        <position position="88"/>
    </location>
</feature>
<proteinExistence type="predicted"/>
<reference evidence="2 3" key="1">
    <citation type="journal article" date="2019" name="Sci. Rep.">
        <title>Orb-weaving spider Araneus ventricosus genome elucidates the spidroin gene catalogue.</title>
        <authorList>
            <person name="Kono N."/>
            <person name="Nakamura H."/>
            <person name="Ohtoshi R."/>
            <person name="Moran D.A.P."/>
            <person name="Shinohara A."/>
            <person name="Yoshida Y."/>
            <person name="Fujiwara M."/>
            <person name="Mori M."/>
            <person name="Tomita M."/>
            <person name="Arakawa K."/>
        </authorList>
    </citation>
    <scope>NUCLEOTIDE SEQUENCE [LARGE SCALE GENOMIC DNA]</scope>
</reference>
<keyword evidence="3" id="KW-1185">Reference proteome</keyword>
<feature type="compositionally biased region" description="Low complexity" evidence="1">
    <location>
        <begin position="48"/>
        <end position="59"/>
    </location>
</feature>
<feature type="region of interest" description="Disordered" evidence="1">
    <location>
        <begin position="1"/>
        <end position="35"/>
    </location>
</feature>
<accession>A0A4Y2JIR1</accession>
<organism evidence="2 3">
    <name type="scientific">Araneus ventricosus</name>
    <name type="common">Orbweaver spider</name>
    <name type="synonym">Epeira ventricosa</name>
    <dbReference type="NCBI Taxonomy" id="182803"/>
    <lineage>
        <taxon>Eukaryota</taxon>
        <taxon>Metazoa</taxon>
        <taxon>Ecdysozoa</taxon>
        <taxon>Arthropoda</taxon>
        <taxon>Chelicerata</taxon>
        <taxon>Arachnida</taxon>
        <taxon>Araneae</taxon>
        <taxon>Araneomorphae</taxon>
        <taxon>Entelegynae</taxon>
        <taxon>Araneoidea</taxon>
        <taxon>Araneidae</taxon>
        <taxon>Araneus</taxon>
    </lineage>
</organism>
<dbReference type="EMBL" id="BGPR01267695">
    <property type="protein sequence ID" value="GBM89785.1"/>
    <property type="molecule type" value="Genomic_DNA"/>
</dbReference>
<comment type="caution">
    <text evidence="2">The sequence shown here is derived from an EMBL/GenBank/DDBJ whole genome shotgun (WGS) entry which is preliminary data.</text>
</comment>
<feature type="region of interest" description="Disordered" evidence="1">
    <location>
        <begin position="66"/>
        <end position="88"/>
    </location>
</feature>